<keyword evidence="3" id="KW-1185">Reference proteome</keyword>
<reference evidence="2" key="1">
    <citation type="submission" date="2022-01" db="EMBL/GenBank/DDBJ databases">
        <authorList>
            <person name="King R."/>
        </authorList>
    </citation>
    <scope>NUCLEOTIDE SEQUENCE</scope>
</reference>
<keyword evidence="1" id="KW-0732">Signal</keyword>
<accession>A0A9N9S0B0</accession>
<evidence type="ECO:0000313" key="3">
    <source>
        <dbReference type="Proteomes" id="UP001153620"/>
    </source>
</evidence>
<dbReference type="OrthoDB" id="7790055at2759"/>
<name>A0A9N9S0B0_9DIPT</name>
<organism evidence="2 3">
    <name type="scientific">Chironomus riparius</name>
    <dbReference type="NCBI Taxonomy" id="315576"/>
    <lineage>
        <taxon>Eukaryota</taxon>
        <taxon>Metazoa</taxon>
        <taxon>Ecdysozoa</taxon>
        <taxon>Arthropoda</taxon>
        <taxon>Hexapoda</taxon>
        <taxon>Insecta</taxon>
        <taxon>Pterygota</taxon>
        <taxon>Neoptera</taxon>
        <taxon>Endopterygota</taxon>
        <taxon>Diptera</taxon>
        <taxon>Nematocera</taxon>
        <taxon>Chironomoidea</taxon>
        <taxon>Chironomidae</taxon>
        <taxon>Chironominae</taxon>
        <taxon>Chironomus</taxon>
    </lineage>
</organism>
<proteinExistence type="predicted"/>
<dbReference type="Proteomes" id="UP001153620">
    <property type="component" value="Chromosome 3"/>
</dbReference>
<feature type="signal peptide" evidence="1">
    <location>
        <begin position="1"/>
        <end position="20"/>
    </location>
</feature>
<gene>
    <name evidence="2" type="ORF">CHIRRI_LOCUS10343</name>
</gene>
<reference evidence="2" key="2">
    <citation type="submission" date="2022-10" db="EMBL/GenBank/DDBJ databases">
        <authorList>
            <consortium name="ENA_rothamsted_submissions"/>
            <consortium name="culmorum"/>
            <person name="King R."/>
        </authorList>
    </citation>
    <scope>NUCLEOTIDE SEQUENCE</scope>
</reference>
<protein>
    <submittedName>
        <fullName evidence="2">Uncharacterized protein</fullName>
    </submittedName>
</protein>
<evidence type="ECO:0000313" key="2">
    <source>
        <dbReference type="EMBL" id="CAG9807495.1"/>
    </source>
</evidence>
<evidence type="ECO:0000256" key="1">
    <source>
        <dbReference type="SAM" id="SignalP"/>
    </source>
</evidence>
<feature type="chain" id="PRO_5040220959" evidence="1">
    <location>
        <begin position="21"/>
        <end position="137"/>
    </location>
</feature>
<dbReference type="EMBL" id="OU895879">
    <property type="protein sequence ID" value="CAG9807495.1"/>
    <property type="molecule type" value="Genomic_DNA"/>
</dbReference>
<sequence length="137" mass="15310">MMKILLLALTVLQITMRITCIPAYVISSYSNVRLQQPTSAVLSVESQMPIGIMLNPKLADEQPTLVDKMESIFMKSDQKTIKNLKTMNMDESEMMETINKQNLSQTQNDDENVFDESDLVAVGNMEPAGFSMAVAEN</sequence>
<dbReference type="AlphaFoldDB" id="A0A9N9S0B0"/>